<evidence type="ECO:0000256" key="3">
    <source>
        <dbReference type="ARBA" id="ARBA00022827"/>
    </source>
</evidence>
<dbReference type="GeneID" id="63697875"/>
<dbReference type="GO" id="GO:0071949">
    <property type="term" value="F:FAD binding"/>
    <property type="evidence" value="ECO:0007669"/>
    <property type="project" value="InterPro"/>
</dbReference>
<dbReference type="InterPro" id="IPR036249">
    <property type="entry name" value="Thioredoxin-like_sf"/>
</dbReference>
<evidence type="ECO:0008006" key="9">
    <source>
        <dbReference type="Google" id="ProtNLM"/>
    </source>
</evidence>
<dbReference type="PANTHER" id="PTHR43004:SF7">
    <property type="entry name" value="P-HYDROXYBENZOATE-M-HYDROXYLASE"/>
    <property type="match status" value="1"/>
</dbReference>
<dbReference type="Gene3D" id="3.40.30.20">
    <property type="match status" value="1"/>
</dbReference>
<dbReference type="GO" id="GO:0016709">
    <property type="term" value="F:oxidoreductase activity, acting on paired donors, with incorporation or reduction of molecular oxygen, NAD(P)H as one donor, and incorporation of one atom of oxygen"/>
    <property type="evidence" value="ECO:0007669"/>
    <property type="project" value="UniProtKB-ARBA"/>
</dbReference>
<dbReference type="InterPro" id="IPR050641">
    <property type="entry name" value="RIFMO-like"/>
</dbReference>
<feature type="domain" description="FAD-binding" evidence="5">
    <location>
        <begin position="5"/>
        <end position="362"/>
    </location>
</feature>
<evidence type="ECO:0000256" key="2">
    <source>
        <dbReference type="ARBA" id="ARBA00022630"/>
    </source>
</evidence>
<dbReference type="EMBL" id="KK088438">
    <property type="protein sequence ID" value="EYE92229.1"/>
    <property type="molecule type" value="Genomic_DNA"/>
</dbReference>
<dbReference type="CDD" id="cd02979">
    <property type="entry name" value="PHOX_C"/>
    <property type="match status" value="1"/>
</dbReference>
<feature type="domain" description="Phenol hydroxylase-like C-terminal dimerisation" evidence="6">
    <location>
        <begin position="399"/>
        <end position="601"/>
    </location>
</feature>
<organism evidence="7 8">
    <name type="scientific">Aspergillus ruber (strain CBS 135680)</name>
    <dbReference type="NCBI Taxonomy" id="1388766"/>
    <lineage>
        <taxon>Eukaryota</taxon>
        <taxon>Fungi</taxon>
        <taxon>Dikarya</taxon>
        <taxon>Ascomycota</taxon>
        <taxon>Pezizomycotina</taxon>
        <taxon>Eurotiomycetes</taxon>
        <taxon>Eurotiomycetidae</taxon>
        <taxon>Eurotiales</taxon>
        <taxon>Aspergillaceae</taxon>
        <taxon>Aspergillus</taxon>
        <taxon>Aspergillus subgen. Aspergillus</taxon>
    </lineage>
</organism>
<evidence type="ECO:0000259" key="5">
    <source>
        <dbReference type="Pfam" id="PF01494"/>
    </source>
</evidence>
<dbReference type="Pfam" id="PF01494">
    <property type="entry name" value="FAD_binding_3"/>
    <property type="match status" value="1"/>
</dbReference>
<dbReference type="HOGENOM" id="CLU_009665_9_3_1"/>
<name>A0A017S6H5_ASPRC</name>
<evidence type="ECO:0000313" key="8">
    <source>
        <dbReference type="Proteomes" id="UP000019804"/>
    </source>
</evidence>
<keyword evidence="3" id="KW-0274">FAD</keyword>
<dbReference type="AlphaFoldDB" id="A0A017S6H5"/>
<reference evidence="8" key="1">
    <citation type="journal article" date="2014" name="Nat. Commun.">
        <title>Genomic adaptations of the halophilic Dead Sea filamentous fungus Eurotium rubrum.</title>
        <authorList>
            <person name="Kis-Papo T."/>
            <person name="Weig A.R."/>
            <person name="Riley R."/>
            <person name="Persoh D."/>
            <person name="Salamov A."/>
            <person name="Sun H."/>
            <person name="Lipzen A."/>
            <person name="Wasser S.P."/>
            <person name="Rambold G."/>
            <person name="Grigoriev I.V."/>
            <person name="Nevo E."/>
        </authorList>
    </citation>
    <scope>NUCLEOTIDE SEQUENCE [LARGE SCALE GENOMIC DNA]</scope>
    <source>
        <strain evidence="8">CBS 135680</strain>
    </source>
</reference>
<sequence length="613" mass="68502">MPENYDIVIVGAGPVGLMLSACLSRLGSYKIKHIDNRAEPTSIGRADGIQARTLDVLQSMELKRPIWAFNPGLIYEVAFWGATPDGKGIQRTGTSKSYPDHVDTRYPFTTILHQGRIEGIFLDDLRSRGVEVQRPWTIKAYQYHGQDSAYPVDVDLVRLDSFEMEKVRTKYLFGADGARSAVRELLKIPMIYKDPTVHVWSVIDGVVKTDFPDMQIKCTIRSPRGSSMVIPQGNNRVRVYVQITPQEGKSNSASASQASIQSMANEILSPYHVEWEIVDWHSSYHIGQGISQRYSYENRIFIGGDACHTHSPKAGQGMNYGLLDAHNLAWKLHLVESGLMKPELLSTYEQERRQAAERLIEFDATYAGLFSSHDPSNQANDEFVRIFKQNSLLLSGYGVEYPTNALTVTSSNDLFLSSLHGLRPGRNLPPANVTRVIDACEVPLERDIPFNGSFRVYIFAGDQQPTGKALMDLAGQLTRGDSALSRFLGCQPNLSYDKRHNPHSELFTFSIVFNSKRAGIELASLPELFVPYRYHVYSDESRSRKSHTEGHGMAHAKMGFDSREGGAIVVRPDGYVGCIVKLVEGKKVAEALDQYFSGFVSRIPIIEPIQSML</sequence>
<dbReference type="SUPFAM" id="SSF52833">
    <property type="entry name" value="Thioredoxin-like"/>
    <property type="match status" value="1"/>
</dbReference>
<dbReference type="PANTHER" id="PTHR43004">
    <property type="entry name" value="TRK SYSTEM POTASSIUM UPTAKE PROTEIN"/>
    <property type="match status" value="1"/>
</dbReference>
<keyword evidence="8" id="KW-1185">Reference proteome</keyword>
<dbReference type="InterPro" id="IPR002938">
    <property type="entry name" value="FAD-bd"/>
</dbReference>
<dbReference type="Gene3D" id="3.30.9.10">
    <property type="entry name" value="D-Amino Acid Oxidase, subunit A, domain 2"/>
    <property type="match status" value="1"/>
</dbReference>
<dbReference type="OrthoDB" id="1716816at2759"/>
<dbReference type="Pfam" id="PF07976">
    <property type="entry name" value="Phe_hydrox_dim"/>
    <property type="match status" value="1"/>
</dbReference>
<keyword evidence="2" id="KW-0285">Flavoprotein</keyword>
<evidence type="ECO:0000259" key="6">
    <source>
        <dbReference type="Pfam" id="PF07976"/>
    </source>
</evidence>
<dbReference type="SUPFAM" id="SSF54373">
    <property type="entry name" value="FAD-linked reductases, C-terminal domain"/>
    <property type="match status" value="1"/>
</dbReference>
<dbReference type="Gene3D" id="3.50.50.60">
    <property type="entry name" value="FAD/NAD(P)-binding domain"/>
    <property type="match status" value="1"/>
</dbReference>
<dbReference type="InterPro" id="IPR012941">
    <property type="entry name" value="Phe_hydrox_C_dim_dom"/>
</dbReference>
<dbReference type="RefSeq" id="XP_040635917.1">
    <property type="nucleotide sequence ID" value="XM_040782751.1"/>
</dbReference>
<dbReference type="InterPro" id="IPR036188">
    <property type="entry name" value="FAD/NAD-bd_sf"/>
</dbReference>
<dbReference type="STRING" id="1388766.A0A017S6H5"/>
<protein>
    <recommendedName>
        <fullName evidence="9">Phenol 2-monooxygenase</fullName>
    </recommendedName>
</protein>
<dbReference type="Proteomes" id="UP000019804">
    <property type="component" value="Unassembled WGS sequence"/>
</dbReference>
<accession>A0A017S6H5</accession>
<keyword evidence="4" id="KW-0560">Oxidoreductase</keyword>
<evidence type="ECO:0000313" key="7">
    <source>
        <dbReference type="EMBL" id="EYE92229.1"/>
    </source>
</evidence>
<dbReference type="SUPFAM" id="SSF51905">
    <property type="entry name" value="FAD/NAD(P)-binding domain"/>
    <property type="match status" value="1"/>
</dbReference>
<dbReference type="InterPro" id="IPR038220">
    <property type="entry name" value="PHOX_C_sf"/>
</dbReference>
<proteinExistence type="inferred from homology"/>
<evidence type="ECO:0000256" key="1">
    <source>
        <dbReference type="ARBA" id="ARBA00007801"/>
    </source>
</evidence>
<comment type="similarity">
    <text evidence="1">Belongs to the PheA/TfdB FAD monooxygenase family.</text>
</comment>
<gene>
    <name evidence="7" type="ORF">EURHEDRAFT_415649</name>
</gene>
<dbReference type="PRINTS" id="PR00420">
    <property type="entry name" value="RNGMNOXGNASE"/>
</dbReference>
<evidence type="ECO:0000256" key="4">
    <source>
        <dbReference type="ARBA" id="ARBA00023002"/>
    </source>
</evidence>